<keyword evidence="3" id="KW-1185">Reference proteome</keyword>
<dbReference type="PANTHER" id="PTHR30290">
    <property type="entry name" value="PERIPLASMIC BINDING COMPONENT OF ABC TRANSPORTER"/>
    <property type="match status" value="1"/>
</dbReference>
<dbReference type="InterPro" id="IPR000914">
    <property type="entry name" value="SBP_5_dom"/>
</dbReference>
<comment type="caution">
    <text evidence="2">The sequence shown here is derived from an EMBL/GenBank/DDBJ whole genome shotgun (WGS) entry which is preliminary data.</text>
</comment>
<dbReference type="AlphaFoldDB" id="A0A7W3W3S9"/>
<proteinExistence type="predicted"/>
<evidence type="ECO:0000313" key="2">
    <source>
        <dbReference type="EMBL" id="MBB1158348.1"/>
    </source>
</evidence>
<evidence type="ECO:0000259" key="1">
    <source>
        <dbReference type="Pfam" id="PF00496"/>
    </source>
</evidence>
<dbReference type="InterPro" id="IPR039424">
    <property type="entry name" value="SBP_5"/>
</dbReference>
<dbReference type="CDD" id="cd08503">
    <property type="entry name" value="PBP2_NikA_DppA_OppA_like_17"/>
    <property type="match status" value="1"/>
</dbReference>
<dbReference type="PANTHER" id="PTHR30290:SF65">
    <property type="entry name" value="MONOACYL PHOSPHATIDYLINOSITOL TETRAMANNOSIDE-BINDING PROTEIN LPQW-RELATED"/>
    <property type="match status" value="1"/>
</dbReference>
<protein>
    <submittedName>
        <fullName evidence="2">ABC transporter substrate-binding protein</fullName>
    </submittedName>
</protein>
<dbReference type="Pfam" id="PF00496">
    <property type="entry name" value="SBP_bac_5"/>
    <property type="match status" value="1"/>
</dbReference>
<evidence type="ECO:0000313" key="3">
    <source>
        <dbReference type="Proteomes" id="UP000526734"/>
    </source>
</evidence>
<name>A0A7W3W3S9_9PSEU</name>
<dbReference type="Gene3D" id="3.10.105.10">
    <property type="entry name" value="Dipeptide-binding Protein, Domain 3"/>
    <property type="match status" value="1"/>
</dbReference>
<accession>A0A7W3W3S9</accession>
<dbReference type="EMBL" id="JACGZW010000013">
    <property type="protein sequence ID" value="MBB1158348.1"/>
    <property type="molecule type" value="Genomic_DNA"/>
</dbReference>
<dbReference type="GO" id="GO:1904680">
    <property type="term" value="F:peptide transmembrane transporter activity"/>
    <property type="evidence" value="ECO:0007669"/>
    <property type="project" value="TreeGrafter"/>
</dbReference>
<dbReference type="Proteomes" id="UP000526734">
    <property type="component" value="Unassembled WGS sequence"/>
</dbReference>
<dbReference type="SUPFAM" id="SSF53850">
    <property type="entry name" value="Periplasmic binding protein-like II"/>
    <property type="match status" value="1"/>
</dbReference>
<organism evidence="2 3">
    <name type="scientific">Amycolatopsis dendrobii</name>
    <dbReference type="NCBI Taxonomy" id="2760662"/>
    <lineage>
        <taxon>Bacteria</taxon>
        <taxon>Bacillati</taxon>
        <taxon>Actinomycetota</taxon>
        <taxon>Actinomycetes</taxon>
        <taxon>Pseudonocardiales</taxon>
        <taxon>Pseudonocardiaceae</taxon>
        <taxon>Amycolatopsis</taxon>
    </lineage>
</organism>
<reference evidence="2 3" key="1">
    <citation type="submission" date="2020-08" db="EMBL/GenBank/DDBJ databases">
        <title>Amycolatopsis sp. nov. DR6-1 isolated from Dendrobium heterocarpum.</title>
        <authorList>
            <person name="Tedsree N."/>
            <person name="Kuncharoen N."/>
            <person name="Likhitwitayawuid K."/>
            <person name="Tanasupawat S."/>
        </authorList>
    </citation>
    <scope>NUCLEOTIDE SEQUENCE [LARGE SCALE GENOMIC DNA]</scope>
    <source>
        <strain evidence="2 3">DR6-1</strain>
    </source>
</reference>
<feature type="domain" description="Solute-binding protein family 5" evidence="1">
    <location>
        <begin position="100"/>
        <end position="420"/>
    </location>
</feature>
<sequence length="519" mass="55457">MATFGVSNRLDFRLPWRSPVSRRPRCLPTLLLAAALLAGCSPPYDATAGGANTLRVSVSADAGESLNPYVGSQSPIQELRSSLLFEGLTALDPAGKAEWRLATGMTSNADRTQWTITLRPGVKFTDGAEFTSADVVSSIKYLRDPGHATQGLALIQMIEPGSIQAVDKLTVRVGLSEPFSPFKEIWASVLLPMTKTGSAPAKPIGTGPFAVKSFAPGRESTVERFDGYWGEKPRLDAVQLIEYPSQQAQANALLSGRVDIASNTTPTIAKSLVGRDGIQVLDSKGNFSLRIGLNTAVAPFSDVRVRQALRLLVDRQQIVSNVFSGYARIANDYETTAPPCAAPDIPQRAPDIAAAKRLLAEAGQTDLSFAITTDGLLPGMSELAQVFAQNAAQAGVKVSVNVVPTPELLAKWGKWPAFVDYNPVPYLPSVLGSLLPDRIGNGSNWNDPAFVKLAGKLFSSPEQDQCPLMNRMHEIEHTSGPNITPAFSDVLMPHRPAVHGLVPDVNGRPLSFLTGVTVG</sequence>
<gene>
    <name evidence="2" type="ORF">H4281_34820</name>
</gene>
<dbReference type="Gene3D" id="3.40.190.10">
    <property type="entry name" value="Periplasmic binding protein-like II"/>
    <property type="match status" value="1"/>
</dbReference>
<dbReference type="GO" id="GO:0015833">
    <property type="term" value="P:peptide transport"/>
    <property type="evidence" value="ECO:0007669"/>
    <property type="project" value="TreeGrafter"/>
</dbReference>